<dbReference type="RefSeq" id="WP_194032050.1">
    <property type="nucleotide sequence ID" value="NZ_JADEWZ010000070.1"/>
</dbReference>
<feature type="domain" description="SLH" evidence="3">
    <location>
        <begin position="104"/>
        <end position="164"/>
    </location>
</feature>
<dbReference type="Gene3D" id="3.20.20.80">
    <property type="entry name" value="Glycosidases"/>
    <property type="match status" value="1"/>
</dbReference>
<keyword evidence="2" id="KW-0472">Membrane</keyword>
<dbReference type="PANTHER" id="PTHR43405:SF1">
    <property type="entry name" value="GLYCOSYL HYDROLASE DIGH"/>
    <property type="match status" value="1"/>
</dbReference>
<dbReference type="EMBL" id="JADEWZ010000070">
    <property type="protein sequence ID" value="MBE9118955.1"/>
    <property type="molecule type" value="Genomic_DNA"/>
</dbReference>
<sequence length="604" mass="68749">MKQRLTPIINRLLRIRRRTGFILLLLFSFILAFINPLPSYSQVQLTDIQNHWASACIQNLAERNQISGYPDKSFRPNQPVTRAEFAALLNKVFPDALTLRAGGDFPDVSQNFWGRSAIKRAYETDFLTGYPDGRFRPNQNISRVQALVSLVSGLQLSLNLPVDDTLNKALSDAAAIPNYAKAKIVTALGQQMVVNYPNVRQFNPNRAATRGEVAAFVCRAIQAPGVPVAYVAGEAPVVSAKPELRGVWLTNVDSDVLFSAQKLSDAIARLDTLGFNTLYPTVWNWGYTLYPSPVMQREIGISLDPTPGLQGRDMLKETITQGHAKGMGVIPWFEFGFMAPADSELAKRHPEWLTERRNGETVWVEGGVHDRVWLNPLRPDVQKFLTDLVVEIVENYDIDGIQFDDHFGYPSDFGYDDFTVELYKKEHNGQEPPTEAKNSDWIQWRADKITDFMKDLFAEIKAEKSDVLVSLSPNPQEFSRESYLLDWQNWERLGLIEELIVQVYRDDLARFREELNHPSIRQAQEHIPTGIGILSGLKGRFVPFSQIENQVKIVRDRGFAGVSFFFYESLWNYTNSTAEQRQSEFKTLFPNKVKRPNVYDDWSS</sequence>
<dbReference type="InterPro" id="IPR052177">
    <property type="entry name" value="Divisome_Glycosyl_Hydrolase"/>
</dbReference>
<proteinExistence type="predicted"/>
<evidence type="ECO:0000256" key="1">
    <source>
        <dbReference type="ARBA" id="ARBA00022729"/>
    </source>
</evidence>
<feature type="domain" description="SLH" evidence="3">
    <location>
        <begin position="167"/>
        <end position="231"/>
    </location>
</feature>
<feature type="domain" description="SLH" evidence="3">
    <location>
        <begin position="40"/>
        <end position="103"/>
    </location>
</feature>
<evidence type="ECO:0000313" key="5">
    <source>
        <dbReference type="Proteomes" id="UP000654482"/>
    </source>
</evidence>
<dbReference type="Pfam" id="PF02638">
    <property type="entry name" value="GHL10"/>
    <property type="match status" value="1"/>
</dbReference>
<protein>
    <submittedName>
        <fullName evidence="4">Family 10 glycosylhydrolase</fullName>
    </submittedName>
</protein>
<dbReference type="InterPro" id="IPR003790">
    <property type="entry name" value="GHL10"/>
</dbReference>
<keyword evidence="2" id="KW-0812">Transmembrane</keyword>
<dbReference type="PANTHER" id="PTHR43405">
    <property type="entry name" value="GLYCOSYL HYDROLASE DIGH"/>
    <property type="match status" value="1"/>
</dbReference>
<name>A0A8J7E0S2_9CYAN</name>
<organism evidence="4 5">
    <name type="scientific">Lusitaniella coriacea LEGE 07157</name>
    <dbReference type="NCBI Taxonomy" id="945747"/>
    <lineage>
        <taxon>Bacteria</taxon>
        <taxon>Bacillati</taxon>
        <taxon>Cyanobacteriota</taxon>
        <taxon>Cyanophyceae</taxon>
        <taxon>Spirulinales</taxon>
        <taxon>Lusitaniellaceae</taxon>
        <taxon>Lusitaniella</taxon>
    </lineage>
</organism>
<reference evidence="4" key="1">
    <citation type="submission" date="2020-10" db="EMBL/GenBank/DDBJ databases">
        <authorList>
            <person name="Castelo-Branco R."/>
            <person name="Eusebio N."/>
            <person name="Adriana R."/>
            <person name="Vieira A."/>
            <person name="Brugerolle De Fraissinette N."/>
            <person name="Rezende De Castro R."/>
            <person name="Schneider M.P."/>
            <person name="Vasconcelos V."/>
            <person name="Leao P.N."/>
        </authorList>
    </citation>
    <scope>NUCLEOTIDE SEQUENCE</scope>
    <source>
        <strain evidence="4">LEGE 07157</strain>
    </source>
</reference>
<dbReference type="SUPFAM" id="SSF51445">
    <property type="entry name" value="(Trans)glycosidases"/>
    <property type="match status" value="1"/>
</dbReference>
<dbReference type="AlphaFoldDB" id="A0A8J7E0S2"/>
<keyword evidence="1" id="KW-0732">Signal</keyword>
<feature type="transmembrane region" description="Helical" evidence="2">
    <location>
        <begin position="21"/>
        <end position="40"/>
    </location>
</feature>
<keyword evidence="2" id="KW-1133">Transmembrane helix</keyword>
<evidence type="ECO:0000259" key="3">
    <source>
        <dbReference type="PROSITE" id="PS51272"/>
    </source>
</evidence>
<accession>A0A8J7E0S2</accession>
<evidence type="ECO:0000256" key="2">
    <source>
        <dbReference type="SAM" id="Phobius"/>
    </source>
</evidence>
<dbReference type="Pfam" id="PF00395">
    <property type="entry name" value="SLH"/>
    <property type="match status" value="2"/>
</dbReference>
<dbReference type="InterPro" id="IPR001119">
    <property type="entry name" value="SLH_dom"/>
</dbReference>
<dbReference type="InterPro" id="IPR017853">
    <property type="entry name" value="GH"/>
</dbReference>
<keyword evidence="5" id="KW-1185">Reference proteome</keyword>
<comment type="caution">
    <text evidence="4">The sequence shown here is derived from an EMBL/GenBank/DDBJ whole genome shotgun (WGS) entry which is preliminary data.</text>
</comment>
<dbReference type="Proteomes" id="UP000654482">
    <property type="component" value="Unassembled WGS sequence"/>
</dbReference>
<gene>
    <name evidence="4" type="ORF">IQ249_23990</name>
</gene>
<evidence type="ECO:0000313" key="4">
    <source>
        <dbReference type="EMBL" id="MBE9118955.1"/>
    </source>
</evidence>
<dbReference type="PROSITE" id="PS51272">
    <property type="entry name" value="SLH"/>
    <property type="match status" value="3"/>
</dbReference>